<sequence length="177" mass="20331">MDTVQIDAQVDQLTESLLSSYHTACLETLPHDTPGKQPRWGTDLKRKRSTVRKTLNRAINTCAEENLYADHAGKSSYKKCIRFRRTTGWRKFCGSIESCQQAKMERKVMAQQNTPKIATLRKPDNTLTSSEEATRILVESHFPDCVFAQLIDYSEANQTTSEDDWLYACRMITLEKF</sequence>
<protein>
    <submittedName>
        <fullName evidence="1">Uncharacterized protein</fullName>
    </submittedName>
</protein>
<dbReference type="Proteomes" id="UP001231518">
    <property type="component" value="Chromosome 1"/>
</dbReference>
<keyword evidence="2" id="KW-1185">Reference proteome</keyword>
<organism evidence="1 2">
    <name type="scientific">Mythimna separata</name>
    <name type="common">Oriental armyworm</name>
    <name type="synonym">Pseudaletia separata</name>
    <dbReference type="NCBI Taxonomy" id="271217"/>
    <lineage>
        <taxon>Eukaryota</taxon>
        <taxon>Metazoa</taxon>
        <taxon>Ecdysozoa</taxon>
        <taxon>Arthropoda</taxon>
        <taxon>Hexapoda</taxon>
        <taxon>Insecta</taxon>
        <taxon>Pterygota</taxon>
        <taxon>Neoptera</taxon>
        <taxon>Endopterygota</taxon>
        <taxon>Lepidoptera</taxon>
        <taxon>Glossata</taxon>
        <taxon>Ditrysia</taxon>
        <taxon>Noctuoidea</taxon>
        <taxon>Noctuidae</taxon>
        <taxon>Noctuinae</taxon>
        <taxon>Hadenini</taxon>
        <taxon>Mythimna</taxon>
    </lineage>
</organism>
<dbReference type="EMBL" id="JARGEI010000001">
    <property type="protein sequence ID" value="KAJ8737229.1"/>
    <property type="molecule type" value="Genomic_DNA"/>
</dbReference>
<name>A0AAD8E125_MYTSE</name>
<dbReference type="AlphaFoldDB" id="A0AAD8E125"/>
<proteinExistence type="predicted"/>
<gene>
    <name evidence="1" type="ORF">PYW07_000500</name>
</gene>
<comment type="caution">
    <text evidence="1">The sequence shown here is derived from an EMBL/GenBank/DDBJ whole genome shotgun (WGS) entry which is preliminary data.</text>
</comment>
<reference evidence="1" key="1">
    <citation type="submission" date="2023-03" db="EMBL/GenBank/DDBJ databases">
        <title>Chromosome-level genomes of two armyworms, Mythimna separata and Mythimna loreyi, provide insights into the biosynthesis and reception of sex pheromones.</title>
        <authorList>
            <person name="Zhao H."/>
        </authorList>
    </citation>
    <scope>NUCLEOTIDE SEQUENCE</scope>
    <source>
        <strain evidence="1">BeijingLab</strain>
        <tissue evidence="1">Pupa</tissue>
    </source>
</reference>
<evidence type="ECO:0000313" key="1">
    <source>
        <dbReference type="EMBL" id="KAJ8737229.1"/>
    </source>
</evidence>
<evidence type="ECO:0000313" key="2">
    <source>
        <dbReference type="Proteomes" id="UP001231518"/>
    </source>
</evidence>
<accession>A0AAD8E125</accession>